<dbReference type="PANTHER" id="PTHR30437">
    <property type="entry name" value="TRANSCRIPTION ELONGATION FACTOR GREA"/>
    <property type="match status" value="1"/>
</dbReference>
<evidence type="ECO:0000256" key="9">
    <source>
        <dbReference type="RuleBase" id="RU000556"/>
    </source>
</evidence>
<dbReference type="STRING" id="1798697.A2373_01930"/>
<dbReference type="PROSITE" id="PS00829">
    <property type="entry name" value="GREAB_1"/>
    <property type="match status" value="1"/>
</dbReference>
<reference evidence="12 13" key="1">
    <citation type="journal article" date="2016" name="Nat. Commun.">
        <title>Thousands of microbial genomes shed light on interconnected biogeochemical processes in an aquifer system.</title>
        <authorList>
            <person name="Anantharaman K."/>
            <person name="Brown C.T."/>
            <person name="Hug L.A."/>
            <person name="Sharon I."/>
            <person name="Castelle C.J."/>
            <person name="Probst A.J."/>
            <person name="Thomas B.C."/>
            <person name="Singh A."/>
            <person name="Wilkins M.J."/>
            <person name="Karaoz U."/>
            <person name="Brodie E.L."/>
            <person name="Williams K.H."/>
            <person name="Hubbard S.S."/>
            <person name="Banfield J.F."/>
        </authorList>
    </citation>
    <scope>NUCLEOTIDE SEQUENCE [LARGE SCALE GENOMIC DNA]</scope>
</reference>
<feature type="domain" description="Transcription elongation factor GreA/GreB C-terminal" evidence="10">
    <location>
        <begin position="86"/>
        <end position="157"/>
    </location>
</feature>
<dbReference type="GO" id="GO:0006354">
    <property type="term" value="P:DNA-templated transcription elongation"/>
    <property type="evidence" value="ECO:0007669"/>
    <property type="project" value="TreeGrafter"/>
</dbReference>
<evidence type="ECO:0000256" key="6">
    <source>
        <dbReference type="ARBA" id="ARBA00024916"/>
    </source>
</evidence>
<dbReference type="Proteomes" id="UP000176300">
    <property type="component" value="Unassembled WGS sequence"/>
</dbReference>
<dbReference type="HAMAP" id="MF_00105">
    <property type="entry name" value="GreA_GreB"/>
    <property type="match status" value="1"/>
</dbReference>
<gene>
    <name evidence="8" type="primary">greA</name>
    <name evidence="12" type="ORF">A2373_01930</name>
</gene>
<comment type="similarity">
    <text evidence="1 8 9">Belongs to the GreA/GreB family.</text>
</comment>
<dbReference type="GO" id="GO:0032784">
    <property type="term" value="P:regulation of DNA-templated transcription elongation"/>
    <property type="evidence" value="ECO:0007669"/>
    <property type="project" value="UniProtKB-UniRule"/>
</dbReference>
<dbReference type="Gene3D" id="3.10.50.30">
    <property type="entry name" value="Transcription elongation factor, GreA/GreB, C-terminal domain"/>
    <property type="match status" value="1"/>
</dbReference>
<dbReference type="PANTHER" id="PTHR30437:SF4">
    <property type="entry name" value="TRANSCRIPTION ELONGATION FACTOR GREA"/>
    <property type="match status" value="1"/>
</dbReference>
<dbReference type="GO" id="GO:0070063">
    <property type="term" value="F:RNA polymerase binding"/>
    <property type="evidence" value="ECO:0007669"/>
    <property type="project" value="InterPro"/>
</dbReference>
<accession>A0A1F6NIT1</accession>
<dbReference type="InterPro" id="IPR018151">
    <property type="entry name" value="TF_GreA/GreB_CS"/>
</dbReference>
<evidence type="ECO:0000256" key="2">
    <source>
        <dbReference type="ARBA" id="ARBA00013729"/>
    </source>
</evidence>
<dbReference type="InterPro" id="IPR022691">
    <property type="entry name" value="Tscrpt_elong_fac_GreA/B_N"/>
</dbReference>
<organism evidence="12 13">
    <name type="scientific">Candidatus Magasanikbacteria bacterium RIFOXYB1_FULL_40_15</name>
    <dbReference type="NCBI Taxonomy" id="1798697"/>
    <lineage>
        <taxon>Bacteria</taxon>
        <taxon>Candidatus Magasanikiibacteriota</taxon>
    </lineage>
</organism>
<evidence type="ECO:0000313" key="13">
    <source>
        <dbReference type="Proteomes" id="UP000176300"/>
    </source>
</evidence>
<proteinExistence type="inferred from homology"/>
<dbReference type="FunFam" id="1.10.287.180:FF:000001">
    <property type="entry name" value="Transcription elongation factor GreA"/>
    <property type="match status" value="1"/>
</dbReference>
<dbReference type="Pfam" id="PF01272">
    <property type="entry name" value="GreA_GreB"/>
    <property type="match status" value="1"/>
</dbReference>
<dbReference type="Pfam" id="PF03449">
    <property type="entry name" value="GreA_GreB_N"/>
    <property type="match status" value="1"/>
</dbReference>
<dbReference type="GO" id="GO:0003677">
    <property type="term" value="F:DNA binding"/>
    <property type="evidence" value="ECO:0007669"/>
    <property type="project" value="UniProtKB-UniRule"/>
</dbReference>
<dbReference type="PIRSF" id="PIRSF006092">
    <property type="entry name" value="GreA_GreB"/>
    <property type="match status" value="1"/>
</dbReference>
<dbReference type="InterPro" id="IPR006359">
    <property type="entry name" value="Tscrpt_elong_fac_GreA"/>
</dbReference>
<dbReference type="EMBL" id="MFQS01000009">
    <property type="protein sequence ID" value="OGH83857.1"/>
    <property type="molecule type" value="Genomic_DNA"/>
</dbReference>
<keyword evidence="3 8" id="KW-0805">Transcription regulation</keyword>
<dbReference type="InterPro" id="IPR001437">
    <property type="entry name" value="Tscrpt_elong_fac_GreA/B_C"/>
</dbReference>
<dbReference type="InterPro" id="IPR036953">
    <property type="entry name" value="GreA/GreB_C_sf"/>
</dbReference>
<protein>
    <recommendedName>
        <fullName evidence="2 8">Transcription elongation factor GreA</fullName>
    </recommendedName>
    <alternativeName>
        <fullName evidence="7 8">Transcript cleavage factor GreA</fullName>
    </alternativeName>
</protein>
<dbReference type="AlphaFoldDB" id="A0A1F6NIT1"/>
<evidence type="ECO:0000256" key="1">
    <source>
        <dbReference type="ARBA" id="ARBA00008213"/>
    </source>
</evidence>
<evidence type="ECO:0000256" key="3">
    <source>
        <dbReference type="ARBA" id="ARBA00023015"/>
    </source>
</evidence>
<dbReference type="NCBIfam" id="TIGR01462">
    <property type="entry name" value="greA"/>
    <property type="match status" value="1"/>
</dbReference>
<name>A0A1F6NIT1_9BACT</name>
<dbReference type="FunFam" id="3.10.50.30:FF:000001">
    <property type="entry name" value="Transcription elongation factor GreA"/>
    <property type="match status" value="1"/>
</dbReference>
<keyword evidence="5 8" id="KW-0804">Transcription</keyword>
<sequence length="157" mass="17636">MTDEQRTYLSQEKFDALTKELSKIKEEEIPKIAKRIDSAKQMGDLSENAEYHAAREEMAWIQSRVKELNYILSNSEIISDAGKSNQDFVSIGSKIEVKIDGQTREYTIVGVQEADPLSRKISNESPLGRAFLGKSKGDQVEVKVPAGIQIYKIISIN</sequence>
<evidence type="ECO:0000256" key="5">
    <source>
        <dbReference type="ARBA" id="ARBA00023163"/>
    </source>
</evidence>
<evidence type="ECO:0000256" key="7">
    <source>
        <dbReference type="ARBA" id="ARBA00030776"/>
    </source>
</evidence>
<keyword evidence="4 8" id="KW-0238">DNA-binding</keyword>
<evidence type="ECO:0000259" key="11">
    <source>
        <dbReference type="Pfam" id="PF03449"/>
    </source>
</evidence>
<dbReference type="InterPro" id="IPR023459">
    <property type="entry name" value="Tscrpt_elong_fac_GreA/B_fam"/>
</dbReference>
<dbReference type="Gene3D" id="1.10.287.180">
    <property type="entry name" value="Transcription elongation factor, GreA/GreB, N-terminal domain"/>
    <property type="match status" value="1"/>
</dbReference>
<dbReference type="NCBIfam" id="NF001263">
    <property type="entry name" value="PRK00226.1-4"/>
    <property type="match status" value="1"/>
</dbReference>
<dbReference type="SUPFAM" id="SSF54534">
    <property type="entry name" value="FKBP-like"/>
    <property type="match status" value="1"/>
</dbReference>
<feature type="domain" description="Transcription elongation factor GreA/GreB N-terminal" evidence="11">
    <location>
        <begin position="8"/>
        <end position="77"/>
    </location>
</feature>
<evidence type="ECO:0000256" key="4">
    <source>
        <dbReference type="ARBA" id="ARBA00023125"/>
    </source>
</evidence>
<evidence type="ECO:0000313" key="12">
    <source>
        <dbReference type="EMBL" id="OGH83857.1"/>
    </source>
</evidence>
<comment type="function">
    <text evidence="6 8 9">Necessary for efficient RNA polymerase transcription elongation past template-encoded arresting sites. The arresting sites in DNA have the property of trapping a certain fraction of elongating RNA polymerases that pass through, resulting in locked ternary complexes. Cleavage of the nascent transcript by cleavage factors such as GreA or GreB allows the resumption of elongation from the new 3'terminus. GreA releases sequences of 2 to 3 nucleotides.</text>
</comment>
<dbReference type="InterPro" id="IPR036805">
    <property type="entry name" value="Tscrpt_elong_fac_GreA/B_N_sf"/>
</dbReference>
<evidence type="ECO:0000259" key="10">
    <source>
        <dbReference type="Pfam" id="PF01272"/>
    </source>
</evidence>
<dbReference type="InterPro" id="IPR028624">
    <property type="entry name" value="Tscrpt_elong_fac_GreA/B"/>
</dbReference>
<dbReference type="SUPFAM" id="SSF46557">
    <property type="entry name" value="GreA transcript cleavage protein, N-terminal domain"/>
    <property type="match status" value="1"/>
</dbReference>
<comment type="caution">
    <text evidence="12">The sequence shown here is derived from an EMBL/GenBank/DDBJ whole genome shotgun (WGS) entry which is preliminary data.</text>
</comment>
<evidence type="ECO:0000256" key="8">
    <source>
        <dbReference type="HAMAP-Rule" id="MF_00105"/>
    </source>
</evidence>